<keyword evidence="6" id="KW-1185">Reference proteome</keyword>
<dbReference type="Pfam" id="PF02518">
    <property type="entry name" value="HATPase_c"/>
    <property type="match status" value="1"/>
</dbReference>
<evidence type="ECO:0000259" key="3">
    <source>
        <dbReference type="Pfam" id="PF02518"/>
    </source>
</evidence>
<evidence type="ECO:0000313" key="5">
    <source>
        <dbReference type="EMBL" id="MFD1037296.1"/>
    </source>
</evidence>
<proteinExistence type="predicted"/>
<keyword evidence="2" id="KW-1133">Transmembrane helix</keyword>
<reference evidence="6" key="1">
    <citation type="journal article" date="2019" name="Int. J. Syst. Evol. Microbiol.">
        <title>The Global Catalogue of Microorganisms (GCM) 10K type strain sequencing project: providing services to taxonomists for standard genome sequencing and annotation.</title>
        <authorList>
            <consortium name="The Broad Institute Genomics Platform"/>
            <consortium name="The Broad Institute Genome Sequencing Center for Infectious Disease"/>
            <person name="Wu L."/>
            <person name="Ma J."/>
        </authorList>
    </citation>
    <scope>NUCLEOTIDE SEQUENCE [LARGE SCALE GENOMIC DNA]</scope>
    <source>
        <strain evidence="6">CCUG 56754</strain>
    </source>
</reference>
<organism evidence="5 6">
    <name type="scientific">Virgibacillus byunsanensis</name>
    <dbReference type="NCBI Taxonomy" id="570945"/>
    <lineage>
        <taxon>Bacteria</taxon>
        <taxon>Bacillati</taxon>
        <taxon>Bacillota</taxon>
        <taxon>Bacilli</taxon>
        <taxon>Bacillales</taxon>
        <taxon>Bacillaceae</taxon>
        <taxon>Virgibacillus</taxon>
    </lineage>
</organism>
<keyword evidence="5" id="KW-0808">Transferase</keyword>
<keyword evidence="2" id="KW-0812">Transmembrane</keyword>
<dbReference type="InterPro" id="IPR010559">
    <property type="entry name" value="Sig_transdc_His_kin_internal"/>
</dbReference>
<dbReference type="InterPro" id="IPR050640">
    <property type="entry name" value="Bact_2-comp_sensor_kinase"/>
</dbReference>
<dbReference type="RefSeq" id="WP_390359226.1">
    <property type="nucleotide sequence ID" value="NZ_JBHTKJ010000007.1"/>
</dbReference>
<dbReference type="EMBL" id="JBHTKJ010000007">
    <property type="protein sequence ID" value="MFD1037296.1"/>
    <property type="molecule type" value="Genomic_DNA"/>
</dbReference>
<keyword evidence="5" id="KW-0418">Kinase</keyword>
<feature type="coiled-coil region" evidence="1">
    <location>
        <begin position="35"/>
        <end position="62"/>
    </location>
</feature>
<dbReference type="InterPro" id="IPR003594">
    <property type="entry name" value="HATPase_dom"/>
</dbReference>
<dbReference type="Gene3D" id="3.30.565.10">
    <property type="entry name" value="Histidine kinase-like ATPase, C-terminal domain"/>
    <property type="match status" value="1"/>
</dbReference>
<keyword evidence="2" id="KW-0472">Membrane</keyword>
<sequence>MLTYNLFAALILISVLAPIAGAIALLFTLSFEREMDILKIENKKVKLEKELQQSEYMQLNQQIQPHFLFNSMNVLLSLARLQKIDYLIETMEHLTMFLRFKYQIHEQLIPVKMELDYTKHYLAIQRVRFGERLSVSINVAHQEAGTALIPPYLVQTLVENAFKHGIEKKVGPVHLNISVSIIYEDKILLEVIDNGIGLKDRTLDMKKSKGHGLKNIDRRLDLLFEGKYQFLIESHKIGGTKVKVIWPLTREVEVNT</sequence>
<dbReference type="Proteomes" id="UP001597040">
    <property type="component" value="Unassembled WGS sequence"/>
</dbReference>
<feature type="domain" description="Histidine kinase/HSP90-like ATPase" evidence="3">
    <location>
        <begin position="153"/>
        <end position="249"/>
    </location>
</feature>
<dbReference type="SUPFAM" id="SSF55874">
    <property type="entry name" value="ATPase domain of HSP90 chaperone/DNA topoisomerase II/histidine kinase"/>
    <property type="match status" value="1"/>
</dbReference>
<gene>
    <name evidence="5" type="ORF">ACFQ3N_02505</name>
</gene>
<dbReference type="InterPro" id="IPR036890">
    <property type="entry name" value="HATPase_C_sf"/>
</dbReference>
<accession>A0ABW3LFX6</accession>
<feature type="transmembrane region" description="Helical" evidence="2">
    <location>
        <begin position="6"/>
        <end position="29"/>
    </location>
</feature>
<feature type="domain" description="Signal transduction histidine kinase internal region" evidence="4">
    <location>
        <begin position="55"/>
        <end position="133"/>
    </location>
</feature>
<comment type="caution">
    <text evidence="5">The sequence shown here is derived from an EMBL/GenBank/DDBJ whole genome shotgun (WGS) entry which is preliminary data.</text>
</comment>
<evidence type="ECO:0000256" key="1">
    <source>
        <dbReference type="SAM" id="Coils"/>
    </source>
</evidence>
<evidence type="ECO:0000256" key="2">
    <source>
        <dbReference type="SAM" id="Phobius"/>
    </source>
</evidence>
<dbReference type="GO" id="GO:0004673">
    <property type="term" value="F:protein histidine kinase activity"/>
    <property type="evidence" value="ECO:0007669"/>
    <property type="project" value="UniProtKB-EC"/>
</dbReference>
<dbReference type="PANTHER" id="PTHR34220">
    <property type="entry name" value="SENSOR HISTIDINE KINASE YPDA"/>
    <property type="match status" value="1"/>
</dbReference>
<keyword evidence="1" id="KW-0175">Coiled coil</keyword>
<evidence type="ECO:0000259" key="4">
    <source>
        <dbReference type="Pfam" id="PF06580"/>
    </source>
</evidence>
<dbReference type="Pfam" id="PF06580">
    <property type="entry name" value="His_kinase"/>
    <property type="match status" value="1"/>
</dbReference>
<protein>
    <submittedName>
        <fullName evidence="5">Sensor histidine kinase</fullName>
        <ecNumber evidence="5">2.7.13.3</ecNumber>
    </submittedName>
</protein>
<dbReference type="PANTHER" id="PTHR34220:SF7">
    <property type="entry name" value="SENSOR HISTIDINE KINASE YPDA"/>
    <property type="match status" value="1"/>
</dbReference>
<dbReference type="EC" id="2.7.13.3" evidence="5"/>
<name>A0ABW3LFX6_9BACI</name>
<evidence type="ECO:0000313" key="6">
    <source>
        <dbReference type="Proteomes" id="UP001597040"/>
    </source>
</evidence>